<feature type="region of interest" description="Disordered" evidence="2">
    <location>
        <begin position="1530"/>
        <end position="1577"/>
    </location>
</feature>
<feature type="compositionally biased region" description="Polar residues" evidence="2">
    <location>
        <begin position="1"/>
        <end position="26"/>
    </location>
</feature>
<accession>A0A8J5FH09</accession>
<feature type="region of interest" description="Disordered" evidence="2">
    <location>
        <begin position="1"/>
        <end position="162"/>
    </location>
</feature>
<feature type="compositionally biased region" description="Polar residues" evidence="2">
    <location>
        <begin position="1650"/>
        <end position="1671"/>
    </location>
</feature>
<dbReference type="InterPro" id="IPR051195">
    <property type="entry name" value="Fungal_stress_NST1"/>
</dbReference>
<feature type="compositionally biased region" description="Polar residues" evidence="2">
    <location>
        <begin position="2383"/>
        <end position="2394"/>
    </location>
</feature>
<dbReference type="PANTHER" id="PTHR31780:SF10">
    <property type="entry name" value="LD36051P"/>
    <property type="match status" value="1"/>
</dbReference>
<feature type="compositionally biased region" description="Low complexity" evidence="2">
    <location>
        <begin position="84"/>
        <end position="94"/>
    </location>
</feature>
<feature type="compositionally biased region" description="Polar residues" evidence="2">
    <location>
        <begin position="1530"/>
        <end position="1540"/>
    </location>
</feature>
<feature type="region of interest" description="Disordered" evidence="2">
    <location>
        <begin position="1623"/>
        <end position="1671"/>
    </location>
</feature>
<reference evidence="3 4" key="1">
    <citation type="submission" date="2020-08" db="EMBL/GenBank/DDBJ databases">
        <title>Plant Genome Project.</title>
        <authorList>
            <person name="Zhang R.-G."/>
        </authorList>
    </citation>
    <scope>NUCLEOTIDE SEQUENCE [LARGE SCALE GENOMIC DNA]</scope>
    <source>
        <tissue evidence="3">Rhizome</tissue>
    </source>
</reference>
<feature type="compositionally biased region" description="Polar residues" evidence="2">
    <location>
        <begin position="1166"/>
        <end position="1178"/>
    </location>
</feature>
<feature type="region of interest" description="Disordered" evidence="2">
    <location>
        <begin position="186"/>
        <end position="218"/>
    </location>
</feature>
<feature type="region of interest" description="Disordered" evidence="2">
    <location>
        <begin position="2108"/>
        <end position="2141"/>
    </location>
</feature>
<keyword evidence="1" id="KW-0175">Coiled coil</keyword>
<feature type="compositionally biased region" description="Polar residues" evidence="2">
    <location>
        <begin position="2301"/>
        <end position="2320"/>
    </location>
</feature>
<sequence>MAHQSKFVSVNLNKSYGQATSSSTSVHGRPRPGSAGGGGSGGMVVLSRVRSSVSSSAKAAQKLAVPPPLNLPSLRREHERLDPASSGSAASHGSPRLGSRTGSSVLGWSKPSIPPTSPSVPEKDGSIRGQAQLGRSAITSDGHAGNPYMPPGARPGGQPHNVASAKGFLEKAVILKGEDFPSLRATFSSVPKQREALKQKQKQRQGMEEQSNQREVSDLRAPLQMRPQIRSSRLITDNVADGDGVSIQLVGSPDNLQKQGKHLPALLPQVRLHHTSDWTDDERDTGLCIPERERDYGFSRSQSVQIHDVYDDRILQDTGAGSPWSRDFFKGGSLGRDLHDATNEKHEFGSSRFSMNPRDRPNANASGVNRDRHNVRPSSGNREMNADGINAHSFYGENFGDRFSKRSQDYRHGRTELGSLESSRIDNKAAAESFSGKSAEKNVHNHQNGYPSSWSKGSSFQNNTLLKGQVLTNNKTTSLSDPIPYFGREKWSSSSGGKQFLEDSEFDSKDPFSGSMKAMNAKVFKKVPEKQVDLHDPVRASYEAELERTLMLQEQERQRILEEQSRVLELAQKEEEEKERLARENEERRRLLEEEARELALREEQEKLEAARRAEEQRIAREEEKRRYQMEEERRKESARKKLLELEARIARRQAEGKDNRVPSFSNEQIPEFCKEKDIPLVTEDGGWEDGERMVERITGSGISDSSSVDRFLELGSRSQFPRDSFPSFVDRGKYSYGDAIIPSLNEDNTYHNSRQDVFGYKRAFPKKEFHGGTEKMPSRLSSKEAMMEPSQMPEEFREHRKQRWNPNKGHDYLKRNNDVDESNDGVNFGDVRMMQGNSHGSSHAQYCGLSSDYSVDDFSSFTRSSQLPRQPHVPPPPYVAPLHRNSFRGTTERASSSGFIDNDSHYSHASIYDHRIMPTGNDSLLQESRQQTQKTASFEGNAINLEQESEKLSPRCGSQLSLSVSSPPTSPALLLHHEMDVSRDSPPLPASADGDHTIISDSEHIVFPLEGGSTDRMMTSSSISPEVDDEWPIETNEEILENECDEFRDIAEAHEADNSNHHQVHDMEDLQSDVQTTGNMEQVILGFNEGVEIKLPNIDTFEISSSNSEKEFKIHGVPVGCLEELITNGEMTARKGTADSSLTNISEMEQALHSLSLDPAGESDYSANSVGASQSSRLPDQPMILATSLSMPPSTTDAPSLSFPSIVSQVEAPVSLQFGLFSGPPLIPSPIQAIQIGSIQMPIHGYTHTSPSVPQVNSFHSPLFQFGQLRYAPTLSPSTLPPAPHGTSIIQPPVPSPYSFNQNPAGGLSNQATQNISQMTKRDGKFSSSSDKQIYHVQNIAEPSPGIFAAGQLNPLLEAGKHASIASQNGTNACFMGDKKGTNDSASHADSHVYDDTTEKRHYQGYGRRKEPQPQQHGEFHSSRYISGRKAPLGTLAEGRRKRYAHSVRTPAPALFPDMDELQGDLSSFLRRSKRNTRRTEFRVRDNIQRKKVQSIESLNNVGLDVNSDATGITIRNFSKKDEALNKSTKITNQPNGFNSSASSSQAVSSDRKADKVSSNEFLSKNTNIGKSHAGKGNAYANETIEDDGDAPLLSGVVRIFKQTGIEIPSNEDDFIEVRSKRQMLNDRREQKAKENKSKARVQKAPAKHSSTLQSNASKANSNKTVESSLGDTTNIACSNPLAAGGKGSTKLEAPFAFTASMSSQTLPPIGTPSVNIISEKRLNKLKPSQVISAPAVSDSESIPVLGPLENKNDDYSPMLLNSWDSENQVIDLTQTQLDEAMKSAHFGSQLASSIVLEPPKSVASAVTPESTYPSCATPISSLIAGEKIQFGAVILPNILPPVSRVISKGLGPPDSSISDVSKDQNLMNNNHAMFLVQEKCSSQPSANLKDAEAEAEAAASAIAVAAITSDEIIGPAIGPSDTKTYSSADGTALTSRGVTTNQDITVQSSSEESLTVALPADLSVDTPLSVWSALQSPQASMSMLSQFSGAPPSHFPSFEMNRIVDGCLFSCGSNDESAGSQGHSQNATLGSSTLGAWPQYHSSFDPFYRPPAGYNGTFISPGGISGVQCPPHMVVYNHFPPVGQFGQIGLGYMGTAYIPAGKQPEWTQNQASSNASDNEGDPRNHNTISGQGTPTTAPSTVHNLAPGSSLMVASPLTMFDMNPFQPTANIPLRAWSHVPPPLHSVPLSMPLQQQKQPPLLDSRIPLQFGRTGDTSMGNNKSDVSHTSPSVEVIGTISMPNSAAPNMSGEFVSTKHPTSFTANNESVGPSEIPINVNEKQVTSTAARALGTIVNDVGRISASSSRPSGQMTDVPSKTQPPTVPGGNHLHAAGYGDQHRGIVNRAGSGCEWHHRRFQVKKQGSSADKNAAPKMKQIYVAKPSSGGTSNQGQMKI</sequence>
<feature type="coiled-coil region" evidence="1">
    <location>
        <begin position="543"/>
        <end position="656"/>
    </location>
</feature>
<feature type="region of interest" description="Disordered" evidence="2">
    <location>
        <begin position="347"/>
        <end position="387"/>
    </location>
</feature>
<feature type="compositionally biased region" description="Basic and acidic residues" evidence="2">
    <location>
        <begin position="1407"/>
        <end position="1423"/>
    </location>
</feature>
<protein>
    <submittedName>
        <fullName evidence="3">Uncharacterized protein</fullName>
    </submittedName>
</protein>
<dbReference type="CDD" id="cd22249">
    <property type="entry name" value="UDM1_RNF168_RNF169-like"/>
    <property type="match status" value="1"/>
</dbReference>
<feature type="compositionally biased region" description="Polar residues" evidence="2">
    <location>
        <begin position="2108"/>
        <end position="2119"/>
    </location>
</feature>
<proteinExistence type="predicted"/>
<dbReference type="PANTHER" id="PTHR31780">
    <property type="entry name" value="STRESS RESPONSE PROTEIN NST1-RELATED"/>
    <property type="match status" value="1"/>
</dbReference>
<feature type="region of interest" description="Disordered" evidence="2">
    <location>
        <begin position="1407"/>
        <end position="1427"/>
    </location>
</feature>
<organism evidence="3 4">
    <name type="scientific">Zingiber officinale</name>
    <name type="common">Ginger</name>
    <name type="synonym">Amomum zingiber</name>
    <dbReference type="NCBI Taxonomy" id="94328"/>
    <lineage>
        <taxon>Eukaryota</taxon>
        <taxon>Viridiplantae</taxon>
        <taxon>Streptophyta</taxon>
        <taxon>Embryophyta</taxon>
        <taxon>Tracheophyta</taxon>
        <taxon>Spermatophyta</taxon>
        <taxon>Magnoliopsida</taxon>
        <taxon>Liliopsida</taxon>
        <taxon>Zingiberales</taxon>
        <taxon>Zingiberaceae</taxon>
        <taxon>Zingiber</taxon>
    </lineage>
</organism>
<feature type="compositionally biased region" description="Basic and acidic residues" evidence="2">
    <location>
        <begin position="809"/>
        <end position="819"/>
    </location>
</feature>
<name>A0A8J5FH09_ZINOF</name>
<comment type="caution">
    <text evidence="3">The sequence shown here is derived from an EMBL/GenBank/DDBJ whole genome shotgun (WGS) entry which is preliminary data.</text>
</comment>
<feature type="region of interest" description="Disordered" evidence="2">
    <location>
        <begin position="799"/>
        <end position="824"/>
    </location>
</feature>
<feature type="region of interest" description="Disordered" evidence="2">
    <location>
        <begin position="429"/>
        <end position="457"/>
    </location>
</feature>
<feature type="compositionally biased region" description="Polar residues" evidence="2">
    <location>
        <begin position="2127"/>
        <end position="2141"/>
    </location>
</feature>
<evidence type="ECO:0000313" key="3">
    <source>
        <dbReference type="EMBL" id="KAG6488109.1"/>
    </source>
</evidence>
<keyword evidence="4" id="KW-1185">Reference proteome</keyword>
<feature type="compositionally biased region" description="Basic and acidic residues" evidence="2">
    <location>
        <begin position="205"/>
        <end position="218"/>
    </location>
</feature>
<evidence type="ECO:0000256" key="2">
    <source>
        <dbReference type="SAM" id="MobiDB-lite"/>
    </source>
</evidence>
<dbReference type="OrthoDB" id="1931055at2759"/>
<feature type="region of interest" description="Disordered" evidence="2">
    <location>
        <begin position="1159"/>
        <end position="1178"/>
    </location>
</feature>
<evidence type="ECO:0000313" key="4">
    <source>
        <dbReference type="Proteomes" id="UP000734854"/>
    </source>
</evidence>
<gene>
    <name evidence="3" type="ORF">ZIOFF_056867</name>
</gene>
<feature type="compositionally biased region" description="Low complexity" evidence="2">
    <location>
        <begin position="43"/>
        <end position="56"/>
    </location>
</feature>
<evidence type="ECO:0000256" key="1">
    <source>
        <dbReference type="SAM" id="Coils"/>
    </source>
</evidence>
<feature type="compositionally biased region" description="Polar residues" evidence="2">
    <location>
        <begin position="445"/>
        <end position="457"/>
    </location>
</feature>
<feature type="compositionally biased region" description="Polar residues" evidence="2">
    <location>
        <begin position="1560"/>
        <end position="1571"/>
    </location>
</feature>
<feature type="region of interest" description="Disordered" evidence="2">
    <location>
        <begin position="2357"/>
        <end position="2394"/>
    </location>
</feature>
<feature type="region of interest" description="Disordered" evidence="2">
    <location>
        <begin position="2301"/>
        <end position="2334"/>
    </location>
</feature>
<feature type="compositionally biased region" description="Low complexity" evidence="2">
    <location>
        <begin position="1541"/>
        <end position="1550"/>
    </location>
</feature>
<dbReference type="Proteomes" id="UP000734854">
    <property type="component" value="Unassembled WGS sequence"/>
</dbReference>
<dbReference type="EMBL" id="JACMSC010000015">
    <property type="protein sequence ID" value="KAG6488109.1"/>
    <property type="molecule type" value="Genomic_DNA"/>
</dbReference>
<feature type="compositionally biased region" description="Basic and acidic residues" evidence="2">
    <location>
        <begin position="1623"/>
        <end position="1639"/>
    </location>
</feature>